<name>A0A646KIK3_STRJU</name>
<feature type="domain" description="DNA methylase adenine-specific" evidence="3">
    <location>
        <begin position="136"/>
        <end position="371"/>
    </location>
</feature>
<keyword evidence="4" id="KW-0808">Transferase</keyword>
<dbReference type="InterPro" id="IPR002052">
    <property type="entry name" value="DNA_methylase_N6_adenine_CS"/>
</dbReference>
<comment type="caution">
    <text evidence="4">The sequence shown here is derived from an EMBL/GenBank/DDBJ whole genome shotgun (WGS) entry which is preliminary data.</text>
</comment>
<organism evidence="4 5">
    <name type="scientific">Streptomyces jumonjinensis</name>
    <dbReference type="NCBI Taxonomy" id="1945"/>
    <lineage>
        <taxon>Bacteria</taxon>
        <taxon>Bacillati</taxon>
        <taxon>Actinomycetota</taxon>
        <taxon>Actinomycetes</taxon>
        <taxon>Kitasatosporales</taxon>
        <taxon>Streptomycetaceae</taxon>
        <taxon>Streptomyces</taxon>
    </lineage>
</organism>
<evidence type="ECO:0000259" key="3">
    <source>
        <dbReference type="Pfam" id="PF02384"/>
    </source>
</evidence>
<feature type="compositionally biased region" description="Basic and acidic residues" evidence="2">
    <location>
        <begin position="507"/>
        <end position="529"/>
    </location>
</feature>
<dbReference type="GO" id="GO:0032259">
    <property type="term" value="P:methylation"/>
    <property type="evidence" value="ECO:0007669"/>
    <property type="project" value="UniProtKB-KW"/>
</dbReference>
<dbReference type="PROSITE" id="PS00092">
    <property type="entry name" value="N6_MTASE"/>
    <property type="match status" value="1"/>
</dbReference>
<evidence type="ECO:0000313" key="5">
    <source>
        <dbReference type="Proteomes" id="UP000419138"/>
    </source>
</evidence>
<sequence>MTSDAVVTAAEIARIAGVGPAAVSNWRRRYPEFPAPVGGTATSPHFSLTRVVDWLRDSGRPVSLSPADVAWRHLDAVRDPARPGAVLAAAGAFLAGERPAPTAGGELPELPELPGLPVEIIRLIDGLGSELGAAGAFEALLSRWAEAHARQVETTPAPVAALMAEVLTPADGQLTGPVLDPACGTGSLLLATAAAGAEALLGQETDPDLAEITRLRLALHGCAGVSVTAGDSLLADAFTGKRAHAVVCNPPFGQRHWGRGELGYDSRWTFGLPPNGEPELAWLQHALAHLADSGYAALLMPAAAAARPSGRRVRAELIRRGSLRAVVALPAGSTSTHAMGTHLWIARPPAASDADPPVLFIDAEHALAEAPDQDQCPGKSWQFVRDTVLPPWRAFQRGEEAPRGPYCHVSPATDLLDDAVDLTPARHIPAETAAGVDRAQLAADRTRWQQALEALAVGPPAVEWAPAERRPAALVSLEDLARTGAVRIWRGSARRETGSSGPLSPEAHSRRPPAERSRGGEREPIREGDVLVPGGASGGPRPAGRAEAGTVPGPGVTVLRPDPAVLDSWFLSGALSDGAAGRRLGGGSGAAGRSGRVDVARLFVPVLDLAEQRRIGKAFQDIAAFGEALENAVDRGREAARRLADALAAGQVRPLG</sequence>
<keyword evidence="5" id="KW-1185">Reference proteome</keyword>
<dbReference type="InterPro" id="IPR029063">
    <property type="entry name" value="SAM-dependent_MTases_sf"/>
</dbReference>
<dbReference type="Proteomes" id="UP000419138">
    <property type="component" value="Unassembled WGS sequence"/>
</dbReference>
<dbReference type="CDD" id="cd02440">
    <property type="entry name" value="AdoMet_MTases"/>
    <property type="match status" value="1"/>
</dbReference>
<dbReference type="RefSeq" id="WP_153523775.1">
    <property type="nucleotide sequence ID" value="NZ_JBEPDZ010000007.1"/>
</dbReference>
<dbReference type="GO" id="GO:0009307">
    <property type="term" value="P:DNA restriction-modification system"/>
    <property type="evidence" value="ECO:0007669"/>
    <property type="project" value="UniProtKB-KW"/>
</dbReference>
<dbReference type="Gene3D" id="3.40.50.150">
    <property type="entry name" value="Vaccinia Virus protein VP39"/>
    <property type="match status" value="1"/>
</dbReference>
<evidence type="ECO:0000256" key="2">
    <source>
        <dbReference type="SAM" id="MobiDB-lite"/>
    </source>
</evidence>
<feature type="region of interest" description="Disordered" evidence="2">
    <location>
        <begin position="491"/>
        <end position="557"/>
    </location>
</feature>
<proteinExistence type="predicted"/>
<keyword evidence="1" id="KW-0680">Restriction system</keyword>
<gene>
    <name evidence="4" type="ORF">FF041_18355</name>
</gene>
<dbReference type="EMBL" id="VCLA01000145">
    <property type="protein sequence ID" value="MQT02095.1"/>
    <property type="molecule type" value="Genomic_DNA"/>
</dbReference>
<dbReference type="SUPFAM" id="SSF53335">
    <property type="entry name" value="S-adenosyl-L-methionine-dependent methyltransferases"/>
    <property type="match status" value="1"/>
</dbReference>
<dbReference type="PANTHER" id="PTHR42998">
    <property type="entry name" value="TYPE I RESTRICTION ENZYME HINDVIIP M PROTEIN-RELATED"/>
    <property type="match status" value="1"/>
</dbReference>
<reference evidence="4 5" key="1">
    <citation type="submission" date="2019-05" db="EMBL/GenBank/DDBJ databases">
        <title>Comparative genomics and metabolomics analyses of clavulanic acid producing Streptomyces species provides insight into specialized metabolism and evolution of beta-lactam biosynthetic gene clusters.</title>
        <authorList>
            <person name="Moore M.A."/>
            <person name="Cruz-Morales P."/>
            <person name="Barona Gomez F."/>
            <person name="Kapil T."/>
        </authorList>
    </citation>
    <scope>NUCLEOTIDE SEQUENCE [LARGE SCALE GENOMIC DNA]</scope>
    <source>
        <strain evidence="4 5">NRRL 5741</strain>
    </source>
</reference>
<dbReference type="PANTHER" id="PTHR42998:SF1">
    <property type="entry name" value="TYPE I RESTRICTION ENZYME HINDI METHYLASE SUBUNIT"/>
    <property type="match status" value="1"/>
</dbReference>
<dbReference type="AlphaFoldDB" id="A0A646KIK3"/>
<evidence type="ECO:0000256" key="1">
    <source>
        <dbReference type="ARBA" id="ARBA00022747"/>
    </source>
</evidence>
<keyword evidence="4" id="KW-0489">Methyltransferase</keyword>
<feature type="compositionally biased region" description="Low complexity" evidence="2">
    <location>
        <begin position="539"/>
        <end position="549"/>
    </location>
</feature>
<dbReference type="OrthoDB" id="9784823at2"/>
<dbReference type="GO" id="GO:0003677">
    <property type="term" value="F:DNA binding"/>
    <property type="evidence" value="ECO:0007669"/>
    <property type="project" value="InterPro"/>
</dbReference>
<dbReference type="Pfam" id="PF02384">
    <property type="entry name" value="N6_Mtase"/>
    <property type="match status" value="1"/>
</dbReference>
<dbReference type="InterPro" id="IPR003356">
    <property type="entry name" value="DNA_methylase_A-5"/>
</dbReference>
<dbReference type="InterPro" id="IPR052916">
    <property type="entry name" value="Type-I_RE_MTase_Subunit"/>
</dbReference>
<evidence type="ECO:0000313" key="4">
    <source>
        <dbReference type="EMBL" id="MQT02095.1"/>
    </source>
</evidence>
<dbReference type="GO" id="GO:0008170">
    <property type="term" value="F:N-methyltransferase activity"/>
    <property type="evidence" value="ECO:0007669"/>
    <property type="project" value="InterPro"/>
</dbReference>
<accession>A0A646KIK3</accession>
<dbReference type="PRINTS" id="PR00507">
    <property type="entry name" value="N12N6MTFRASE"/>
</dbReference>
<protein>
    <submittedName>
        <fullName evidence="4">Methyltransferase</fullName>
    </submittedName>
</protein>